<dbReference type="EMBL" id="FNQN01000007">
    <property type="protein sequence ID" value="SEA53258.1"/>
    <property type="molecule type" value="Genomic_DNA"/>
</dbReference>
<dbReference type="CDD" id="cd00002">
    <property type="entry name" value="YbaK_deacylase"/>
    <property type="match status" value="1"/>
</dbReference>
<protein>
    <recommendedName>
        <fullName evidence="4">Cys-tRNA(Pro)/Cys-tRNA(Cys) deacylase</fullName>
        <ecNumber evidence="4">4.2.-.-</ecNumber>
    </recommendedName>
</protein>
<dbReference type="PANTHER" id="PTHR30411">
    <property type="entry name" value="CYTOPLASMIC PROTEIN"/>
    <property type="match status" value="1"/>
</dbReference>
<dbReference type="InterPro" id="IPR007214">
    <property type="entry name" value="YbaK/aa-tRNA-synth-assoc-dom"/>
</dbReference>
<evidence type="ECO:0000256" key="2">
    <source>
        <dbReference type="ARBA" id="ARBA00022917"/>
    </source>
</evidence>
<dbReference type="GO" id="GO:0002161">
    <property type="term" value="F:aminoacyl-tRNA deacylase activity"/>
    <property type="evidence" value="ECO:0007669"/>
    <property type="project" value="InterPro"/>
</dbReference>
<organism evidence="6 7">
    <name type="scientific">Desulfuromusa kysingii</name>
    <dbReference type="NCBI Taxonomy" id="37625"/>
    <lineage>
        <taxon>Bacteria</taxon>
        <taxon>Pseudomonadati</taxon>
        <taxon>Thermodesulfobacteriota</taxon>
        <taxon>Desulfuromonadia</taxon>
        <taxon>Desulfuromonadales</taxon>
        <taxon>Geopsychrobacteraceae</taxon>
        <taxon>Desulfuromusa</taxon>
    </lineage>
</organism>
<evidence type="ECO:0000259" key="5">
    <source>
        <dbReference type="Pfam" id="PF04073"/>
    </source>
</evidence>
<dbReference type="Proteomes" id="UP000199409">
    <property type="component" value="Unassembled WGS sequence"/>
</dbReference>
<name>A0A1H4BYN9_9BACT</name>
<proteinExistence type="inferred from homology"/>
<dbReference type="GO" id="GO:0016829">
    <property type="term" value="F:lyase activity"/>
    <property type="evidence" value="ECO:0007669"/>
    <property type="project" value="UniProtKB-KW"/>
</dbReference>
<gene>
    <name evidence="6" type="ORF">SAMN05660420_02343</name>
</gene>
<dbReference type="OrthoDB" id="9809296at2"/>
<comment type="similarity">
    <text evidence="1 4">Belongs to the prolyl-tRNA editing family. YbaK/EbsC subfamily.</text>
</comment>
<dbReference type="STRING" id="37625.SAMN05660420_02343"/>
<dbReference type="EC" id="4.2.-.-" evidence="4"/>
<dbReference type="GO" id="GO:0006412">
    <property type="term" value="P:translation"/>
    <property type="evidence" value="ECO:0007669"/>
    <property type="project" value="UniProtKB-KW"/>
</dbReference>
<evidence type="ECO:0000256" key="1">
    <source>
        <dbReference type="ARBA" id="ARBA00009798"/>
    </source>
</evidence>
<evidence type="ECO:0000313" key="7">
    <source>
        <dbReference type="Proteomes" id="UP000199409"/>
    </source>
</evidence>
<keyword evidence="7" id="KW-1185">Reference proteome</keyword>
<dbReference type="InterPro" id="IPR036754">
    <property type="entry name" value="YbaK/aa-tRNA-synt-asso_dom_sf"/>
</dbReference>
<dbReference type="Gene3D" id="3.90.960.10">
    <property type="entry name" value="YbaK/aminoacyl-tRNA synthetase-associated domain"/>
    <property type="match status" value="1"/>
</dbReference>
<evidence type="ECO:0000256" key="4">
    <source>
        <dbReference type="PIRNR" id="PIRNR006181"/>
    </source>
</evidence>
<reference evidence="6 7" key="1">
    <citation type="submission" date="2016-10" db="EMBL/GenBank/DDBJ databases">
        <authorList>
            <person name="de Groot N.N."/>
        </authorList>
    </citation>
    <scope>NUCLEOTIDE SEQUENCE [LARGE SCALE GENOMIC DNA]</scope>
    <source>
        <strain evidence="6 7">DSM 7343</strain>
    </source>
</reference>
<keyword evidence="2 4" id="KW-0648">Protein biosynthesis</keyword>
<dbReference type="Pfam" id="PF04073">
    <property type="entry name" value="tRNA_edit"/>
    <property type="match status" value="1"/>
</dbReference>
<keyword evidence="3 4" id="KW-0456">Lyase</keyword>
<dbReference type="SUPFAM" id="SSF55826">
    <property type="entry name" value="YbaK/ProRS associated domain"/>
    <property type="match status" value="1"/>
</dbReference>
<sequence>MARDKVPATQAIRLLKKHKVKFTPKPYKYEDKGGTRASARELHIDEHQVIKTLIMEDDQQHPLIILMHGDCEVSLKHLARQLNVKKITPCTKEKADALTGYQTGGISPFGTRQQLPVYMEETIADLEKLSINGGRRGLLVELAPRDLISVLNPTLVSVAI</sequence>
<dbReference type="InterPro" id="IPR004369">
    <property type="entry name" value="Prolyl-tRNA_editing_YbaK/EbsC"/>
</dbReference>
<evidence type="ECO:0000313" key="6">
    <source>
        <dbReference type="EMBL" id="SEA53258.1"/>
    </source>
</evidence>
<dbReference type="PANTHER" id="PTHR30411:SF0">
    <property type="entry name" value="CYS-TRNA(PRO)_CYS-TRNA(CYS) DEACYLASE YBAK"/>
    <property type="match status" value="1"/>
</dbReference>
<dbReference type="AlphaFoldDB" id="A0A1H4BYN9"/>
<feature type="domain" description="YbaK/aminoacyl-tRNA synthetase-associated" evidence="5">
    <location>
        <begin position="36"/>
        <end position="148"/>
    </location>
</feature>
<evidence type="ECO:0000256" key="3">
    <source>
        <dbReference type="ARBA" id="ARBA00023239"/>
    </source>
</evidence>
<accession>A0A1H4BYN9</accession>
<dbReference type="NCBIfam" id="TIGR00011">
    <property type="entry name" value="YbaK_EbsC"/>
    <property type="match status" value="1"/>
</dbReference>
<dbReference type="RefSeq" id="WP_092348616.1">
    <property type="nucleotide sequence ID" value="NZ_FNQN01000007.1"/>
</dbReference>
<dbReference type="PIRSF" id="PIRSF006181">
    <property type="entry name" value="EbsC_YbaK"/>
    <property type="match status" value="1"/>
</dbReference>